<evidence type="ECO:0000256" key="1">
    <source>
        <dbReference type="SAM" id="SignalP"/>
    </source>
</evidence>
<keyword evidence="4" id="KW-1185">Reference proteome</keyword>
<keyword evidence="1" id="KW-0732">Signal</keyword>
<dbReference type="EMBL" id="CP003154">
    <property type="protein sequence ID" value="AFL75709.1"/>
    <property type="molecule type" value="Genomic_DNA"/>
</dbReference>
<dbReference type="HOGENOM" id="CLU_1916138_0_0_6"/>
<evidence type="ECO:0000313" key="3">
    <source>
        <dbReference type="EMBL" id="AFL75709.1"/>
    </source>
</evidence>
<dbReference type="Pfam" id="PF18602">
    <property type="entry name" value="Rap1a"/>
    <property type="match status" value="1"/>
</dbReference>
<reference evidence="3 4" key="1">
    <citation type="submission" date="2012-06" db="EMBL/GenBank/DDBJ databases">
        <title>Complete sequence of Thiocystis violascens DSM 198.</title>
        <authorList>
            <consortium name="US DOE Joint Genome Institute"/>
            <person name="Lucas S."/>
            <person name="Han J."/>
            <person name="Lapidus A."/>
            <person name="Cheng J.-F."/>
            <person name="Goodwin L."/>
            <person name="Pitluck S."/>
            <person name="Peters L."/>
            <person name="Ovchinnikova G."/>
            <person name="Teshima H."/>
            <person name="Detter J.C."/>
            <person name="Han C."/>
            <person name="Tapia R."/>
            <person name="Land M."/>
            <person name="Hauser L."/>
            <person name="Kyrpides N."/>
            <person name="Ivanova N."/>
            <person name="Pagani I."/>
            <person name="Vogl K."/>
            <person name="Liu Z."/>
            <person name="Frigaard N.-U."/>
            <person name="Bryant D."/>
            <person name="Woyke T."/>
        </authorList>
    </citation>
    <scope>NUCLEOTIDE SEQUENCE [LARGE SCALE GENOMIC DNA]</scope>
    <source>
        <strain evidence="4">ATCC 17096 / DSM 198 / 6111</strain>
    </source>
</reference>
<gene>
    <name evidence="3" type="ordered locus">Thivi_3869</name>
</gene>
<evidence type="ECO:0000259" key="2">
    <source>
        <dbReference type="Pfam" id="PF18602"/>
    </source>
</evidence>
<proteinExistence type="predicted"/>
<feature type="signal peptide" evidence="1">
    <location>
        <begin position="1"/>
        <end position="26"/>
    </location>
</feature>
<dbReference type="STRING" id="765911.Thivi_3869"/>
<dbReference type="RefSeq" id="WP_014780098.1">
    <property type="nucleotide sequence ID" value="NC_018012.1"/>
</dbReference>
<feature type="chain" id="PRO_5003683027" description="Rap1a immunity protein domain-containing protein" evidence="1">
    <location>
        <begin position="27"/>
        <end position="132"/>
    </location>
</feature>
<dbReference type="OrthoDB" id="5770176at2"/>
<protein>
    <recommendedName>
        <fullName evidence="2">Rap1a immunity protein domain-containing protein</fullName>
    </recommendedName>
</protein>
<dbReference type="Proteomes" id="UP000006062">
    <property type="component" value="Chromosome"/>
</dbReference>
<dbReference type="KEGG" id="tvi:Thivi_3869"/>
<organism evidence="3 4">
    <name type="scientific">Thiocystis violascens (strain ATCC 17096 / DSM 198 / 6111)</name>
    <name type="common">Chromatium violascens</name>
    <dbReference type="NCBI Taxonomy" id="765911"/>
    <lineage>
        <taxon>Bacteria</taxon>
        <taxon>Pseudomonadati</taxon>
        <taxon>Pseudomonadota</taxon>
        <taxon>Gammaproteobacteria</taxon>
        <taxon>Chromatiales</taxon>
        <taxon>Chromatiaceae</taxon>
        <taxon>Thiocystis</taxon>
    </lineage>
</organism>
<feature type="domain" description="Rap1a immunity protein" evidence="2">
    <location>
        <begin position="36"/>
        <end position="131"/>
    </location>
</feature>
<sequence length="132" mass="14680">MSVLRLPAMSLTAFFAAAVYALPASALQESNFNYETTEDLYQVCSVDPKEESSLPAVYACRAFIEATVQYHDAISDRKSMKRLICYPKGATIEGARTLFLDWARKNAANAQRMQEMPVVGLVRALAEKHPCK</sequence>
<dbReference type="eggNOG" id="ENOG5032SPV">
    <property type="taxonomic scope" value="Bacteria"/>
</dbReference>
<evidence type="ECO:0000313" key="4">
    <source>
        <dbReference type="Proteomes" id="UP000006062"/>
    </source>
</evidence>
<accession>I3YFE1</accession>
<name>I3YFE1_THIV6</name>
<dbReference type="AlphaFoldDB" id="I3YFE1"/>
<dbReference type="InterPro" id="IPR041238">
    <property type="entry name" value="Rap1a"/>
</dbReference>